<feature type="transmembrane region" description="Helical" evidence="6">
    <location>
        <begin position="7"/>
        <end position="31"/>
    </location>
</feature>
<accession>A0AAE9HSE9</accession>
<comment type="subunit">
    <text evidence="2">The pili are polar flexible filaments of about 5.4 nanometers diameter and 2.5 micrometers average length; they consist of only a single polypeptide chain arranged in a helical configuration of five subunits per turn in the assembled pilus.</text>
</comment>
<dbReference type="RefSeq" id="WP_027022210.1">
    <property type="nucleotide sequence ID" value="NZ_CP097501.1"/>
</dbReference>
<organism evidence="7 8">
    <name type="scientific">Conchiformibius steedae DSM 2580</name>
    <dbReference type="NCBI Taxonomy" id="1121352"/>
    <lineage>
        <taxon>Bacteria</taxon>
        <taxon>Pseudomonadati</taxon>
        <taxon>Pseudomonadota</taxon>
        <taxon>Betaproteobacteria</taxon>
        <taxon>Neisseriales</taxon>
        <taxon>Neisseriaceae</taxon>
        <taxon>Conchiformibius</taxon>
    </lineage>
</organism>
<name>A0AAE9HSE9_9NEIS</name>
<dbReference type="PANTHER" id="PTHR30093">
    <property type="entry name" value="GENERAL SECRETION PATHWAY PROTEIN G"/>
    <property type="match status" value="1"/>
</dbReference>
<dbReference type="InterPro" id="IPR012902">
    <property type="entry name" value="N_methyl_site"/>
</dbReference>
<proteinExistence type="inferred from homology"/>
<sequence length="169" mass="17395">MKALQKGFTLIELMIVIAIIGILAAIALPMYQDYISKSQTTRVVGELAAAKTAVDAAIFDGKTPKAGTNVTKPGSTAAVGLANGDDSATKPRSNLLQAVEVKFQNGSAGYISGTLGGNANKDIHGTIVKQNRSNDGVWTCTVKGLGNGWKDKFIPTGCSKENAAGSPAA</sequence>
<evidence type="ECO:0000256" key="6">
    <source>
        <dbReference type="SAM" id="Phobius"/>
    </source>
</evidence>
<dbReference type="InterPro" id="IPR001082">
    <property type="entry name" value="Pilin"/>
</dbReference>
<dbReference type="EMBL" id="CP097501">
    <property type="protein sequence ID" value="URD66778.1"/>
    <property type="molecule type" value="Genomic_DNA"/>
</dbReference>
<evidence type="ECO:0000256" key="2">
    <source>
        <dbReference type="ARBA" id="ARBA00011156"/>
    </source>
</evidence>
<dbReference type="PROSITE" id="PS00409">
    <property type="entry name" value="PROKAR_NTER_METHYL"/>
    <property type="match status" value="1"/>
</dbReference>
<keyword evidence="6" id="KW-1133">Transmembrane helix</keyword>
<protein>
    <submittedName>
        <fullName evidence="7">Pilin</fullName>
    </submittedName>
</protein>
<dbReference type="Proteomes" id="UP001056819">
    <property type="component" value="Chromosome"/>
</dbReference>
<dbReference type="NCBIfam" id="TIGR02532">
    <property type="entry name" value="IV_pilin_GFxxxE"/>
    <property type="match status" value="1"/>
</dbReference>
<evidence type="ECO:0000256" key="1">
    <source>
        <dbReference type="ARBA" id="ARBA00005233"/>
    </source>
</evidence>
<dbReference type="GO" id="GO:0015627">
    <property type="term" value="C:type II protein secretion system complex"/>
    <property type="evidence" value="ECO:0007669"/>
    <property type="project" value="InterPro"/>
</dbReference>
<dbReference type="SUPFAM" id="SSF54523">
    <property type="entry name" value="Pili subunits"/>
    <property type="match status" value="1"/>
</dbReference>
<dbReference type="PANTHER" id="PTHR30093:SF34">
    <property type="entry name" value="PREPILIN PEPTIDASE-DEPENDENT PROTEIN D"/>
    <property type="match status" value="1"/>
</dbReference>
<dbReference type="Pfam" id="PF07963">
    <property type="entry name" value="N_methyl"/>
    <property type="match status" value="1"/>
</dbReference>
<keyword evidence="4" id="KW-1015">Disulfide bond</keyword>
<dbReference type="PRINTS" id="PR00813">
    <property type="entry name" value="BCTERIALGSPG"/>
</dbReference>
<dbReference type="InterPro" id="IPR000983">
    <property type="entry name" value="Bac_GSPG_pilin"/>
</dbReference>
<dbReference type="GO" id="GO:0007155">
    <property type="term" value="P:cell adhesion"/>
    <property type="evidence" value="ECO:0007669"/>
    <property type="project" value="InterPro"/>
</dbReference>
<dbReference type="GO" id="GO:0015628">
    <property type="term" value="P:protein secretion by the type II secretion system"/>
    <property type="evidence" value="ECO:0007669"/>
    <property type="project" value="InterPro"/>
</dbReference>
<keyword evidence="5" id="KW-0281">Fimbrium</keyword>
<dbReference type="InterPro" id="IPR045584">
    <property type="entry name" value="Pilin-like"/>
</dbReference>
<evidence type="ECO:0000313" key="7">
    <source>
        <dbReference type="EMBL" id="URD66778.1"/>
    </source>
</evidence>
<evidence type="ECO:0000256" key="4">
    <source>
        <dbReference type="ARBA" id="ARBA00023157"/>
    </source>
</evidence>
<keyword evidence="6" id="KW-0812">Transmembrane</keyword>
<evidence type="ECO:0000313" key="8">
    <source>
        <dbReference type="Proteomes" id="UP001056819"/>
    </source>
</evidence>
<keyword evidence="6" id="KW-0472">Membrane</keyword>
<comment type="similarity">
    <text evidence="1 5">Belongs to the N-Me-Phe pilin family.</text>
</comment>
<evidence type="ECO:0000256" key="5">
    <source>
        <dbReference type="RuleBase" id="RU000389"/>
    </source>
</evidence>
<dbReference type="AlphaFoldDB" id="A0AAE9HSE9"/>
<reference evidence="7" key="1">
    <citation type="submission" date="2022-05" db="EMBL/GenBank/DDBJ databases">
        <title>Alysiella filiformis genome sequencing.</title>
        <authorList>
            <person name="Viehboeck T."/>
        </authorList>
    </citation>
    <scope>NUCLEOTIDE SEQUENCE</scope>
    <source>
        <strain evidence="7">DSM 2580</strain>
    </source>
</reference>
<dbReference type="GO" id="GO:0009289">
    <property type="term" value="C:pilus"/>
    <property type="evidence" value="ECO:0007669"/>
    <property type="project" value="InterPro"/>
</dbReference>
<dbReference type="Pfam" id="PF00114">
    <property type="entry name" value="Pilin"/>
    <property type="match status" value="1"/>
</dbReference>
<evidence type="ECO:0000256" key="3">
    <source>
        <dbReference type="ARBA" id="ARBA00022481"/>
    </source>
</evidence>
<gene>
    <name evidence="7" type="ORF">LNQ82_05970</name>
</gene>
<keyword evidence="3" id="KW-0488">Methylation</keyword>
<dbReference type="Gene3D" id="3.30.700.10">
    <property type="entry name" value="Glycoprotein, Type 4 Pilin"/>
    <property type="match status" value="1"/>
</dbReference>